<keyword evidence="6 8" id="KW-1133">Transmembrane helix</keyword>
<feature type="transmembrane region" description="Helical" evidence="8">
    <location>
        <begin position="31"/>
        <end position="55"/>
    </location>
</feature>
<evidence type="ECO:0000313" key="9">
    <source>
        <dbReference type="EMBL" id="CFQ73469.1"/>
    </source>
</evidence>
<dbReference type="PATRIC" id="fig|630.129.peg.1799"/>
<evidence type="ECO:0000313" key="12">
    <source>
        <dbReference type="Proteomes" id="UP000041601"/>
    </source>
</evidence>
<dbReference type="InterPro" id="IPR019689">
    <property type="entry name" value="Toxin_GhoT/OrtT"/>
</dbReference>
<comment type="subcellular location">
    <subcellularLocation>
        <location evidence="1">Cell inner membrane</location>
        <topology evidence="1">Multi-pass membrane protein</topology>
    </subcellularLocation>
</comment>
<dbReference type="EMBL" id="CP068146">
    <property type="protein sequence ID" value="QQU47088.1"/>
    <property type="molecule type" value="Genomic_DNA"/>
</dbReference>
<gene>
    <name evidence="9" type="ORF">ERS137941_03686</name>
    <name evidence="10" type="ORF">ERS137959_02645</name>
    <name evidence="11" type="ORF">I6I39_19795</name>
</gene>
<evidence type="ECO:0000313" key="14">
    <source>
        <dbReference type="Proteomes" id="UP000595309"/>
    </source>
</evidence>
<reference evidence="9 13" key="1">
    <citation type="submission" date="2015-03" db="EMBL/GenBank/DDBJ databases">
        <authorList>
            <person name="Murphy D."/>
        </authorList>
    </citation>
    <scope>NUCLEOTIDE SEQUENCE [LARGE SCALE GENOMIC DNA]</scope>
    <source>
        <strain evidence="9 13">IP26249</strain>
    </source>
</reference>
<evidence type="ECO:0000256" key="1">
    <source>
        <dbReference type="ARBA" id="ARBA00004429"/>
    </source>
</evidence>
<evidence type="ECO:0000313" key="13">
    <source>
        <dbReference type="Proteomes" id="UP000048841"/>
    </source>
</evidence>
<evidence type="ECO:0000256" key="2">
    <source>
        <dbReference type="ARBA" id="ARBA00010408"/>
    </source>
</evidence>
<feature type="transmembrane region" description="Helical" evidence="8">
    <location>
        <begin position="5"/>
        <end position="25"/>
    </location>
</feature>
<evidence type="ECO:0000313" key="10">
    <source>
        <dbReference type="EMBL" id="CND95370.1"/>
    </source>
</evidence>
<sequence>MNTSFILLCIYVVGVIISTFIIFPLTRDQSLVVRCLSSLLIGITWPLSLPVALLLSMF</sequence>
<dbReference type="EMBL" id="CPXJ01000031">
    <property type="protein sequence ID" value="CND95370.1"/>
    <property type="molecule type" value="Genomic_DNA"/>
</dbReference>
<evidence type="ECO:0000256" key="4">
    <source>
        <dbReference type="ARBA" id="ARBA00022519"/>
    </source>
</evidence>
<reference evidence="10 12" key="2">
    <citation type="submission" date="2015-03" db="EMBL/GenBank/DDBJ databases">
        <authorList>
            <consortium name="Pathogen Informatics"/>
            <person name="Murphy D."/>
        </authorList>
    </citation>
    <scope>NUCLEOTIDE SEQUENCE [LARGE SCALE GENOMIC DNA]</scope>
    <source>
        <strain evidence="10 12">IP05342</strain>
    </source>
</reference>
<dbReference type="KEGG" id="yet:CH48_3436"/>
<evidence type="ECO:0000256" key="7">
    <source>
        <dbReference type="ARBA" id="ARBA00023136"/>
    </source>
</evidence>
<accession>A0A0E1NDG5</accession>
<reference evidence="11 14" key="3">
    <citation type="submission" date="2021-01" db="EMBL/GenBank/DDBJ databases">
        <title>FDA dAtabase for Regulatory Grade micrObial Sequences (FDA-ARGOS): Supporting development and validation of Infectious Disease Dx tests.</title>
        <authorList>
            <person name="Blissenbach B."/>
            <person name="Krut O."/>
            <person name="Tallon L."/>
            <person name="Sadzewicz L."/>
            <person name="Zhao X."/>
            <person name="Boylan J."/>
            <person name="Ott S."/>
            <person name="Bowen H."/>
            <person name="Vavikolanu K."/>
            <person name="Mehta A."/>
            <person name="Aluvathingal J."/>
            <person name="Nadendla S."/>
            <person name="Yan Y."/>
            <person name="Sichtig H."/>
        </authorList>
    </citation>
    <scope>NUCLEOTIDE SEQUENCE [LARGE SCALE GENOMIC DNA]</scope>
    <source>
        <strain evidence="11 14">FDAARGOS_1082</strain>
    </source>
</reference>
<organism evidence="9 13">
    <name type="scientific">Yersinia enterocolitica</name>
    <dbReference type="NCBI Taxonomy" id="630"/>
    <lineage>
        <taxon>Bacteria</taxon>
        <taxon>Pseudomonadati</taxon>
        <taxon>Pseudomonadota</taxon>
        <taxon>Gammaproteobacteria</taxon>
        <taxon>Enterobacterales</taxon>
        <taxon>Yersiniaceae</taxon>
        <taxon>Yersinia</taxon>
    </lineage>
</organism>
<dbReference type="GO" id="GO:0005886">
    <property type="term" value="C:plasma membrane"/>
    <property type="evidence" value="ECO:0007669"/>
    <property type="project" value="UniProtKB-SubCell"/>
</dbReference>
<evidence type="ECO:0000256" key="5">
    <source>
        <dbReference type="ARBA" id="ARBA00022692"/>
    </source>
</evidence>
<keyword evidence="3" id="KW-1003">Cell membrane</keyword>
<keyword evidence="7 8" id="KW-0472">Membrane</keyword>
<keyword evidence="12" id="KW-1185">Reference proteome</keyword>
<protein>
    <submittedName>
        <fullName evidence="11">GhoT/OrtT family toxin</fullName>
    </submittedName>
    <submittedName>
        <fullName evidence="9">Protein of uncharacterized function (DUF2566)</fullName>
    </submittedName>
</protein>
<dbReference type="RefSeq" id="WP_005161372.1">
    <property type="nucleotide sequence ID" value="NZ_CGBC01000027.1"/>
</dbReference>
<dbReference type="Proteomes" id="UP000041601">
    <property type="component" value="Unassembled WGS sequence"/>
</dbReference>
<comment type="similarity">
    <text evidence="2">Belongs to the GhoT/OrtT toxin family.</text>
</comment>
<dbReference type="Pfam" id="PF10753">
    <property type="entry name" value="Toxin_GhoT_OrtT"/>
    <property type="match status" value="1"/>
</dbReference>
<evidence type="ECO:0000256" key="6">
    <source>
        <dbReference type="ARBA" id="ARBA00022989"/>
    </source>
</evidence>
<dbReference type="Proteomes" id="UP000048841">
    <property type="component" value="Unassembled WGS sequence"/>
</dbReference>
<keyword evidence="5 8" id="KW-0812">Transmembrane</keyword>
<keyword evidence="4" id="KW-0997">Cell inner membrane</keyword>
<dbReference type="GeneID" id="31409342"/>
<proteinExistence type="inferred from homology"/>
<name>A0A0E1NDG5_YEREN</name>
<evidence type="ECO:0000256" key="8">
    <source>
        <dbReference type="SAM" id="Phobius"/>
    </source>
</evidence>
<dbReference type="Proteomes" id="UP000595309">
    <property type="component" value="Chromosome"/>
</dbReference>
<evidence type="ECO:0000313" key="11">
    <source>
        <dbReference type="EMBL" id="QQU47088.1"/>
    </source>
</evidence>
<evidence type="ECO:0000256" key="3">
    <source>
        <dbReference type="ARBA" id="ARBA00022475"/>
    </source>
</evidence>
<dbReference type="EMBL" id="CGBR01000038">
    <property type="protein sequence ID" value="CFQ73469.1"/>
    <property type="molecule type" value="Genomic_DNA"/>
</dbReference>
<dbReference type="AlphaFoldDB" id="A0A0E1NDG5"/>